<dbReference type="InterPro" id="IPR015422">
    <property type="entry name" value="PyrdxlP-dep_Trfase_small"/>
</dbReference>
<dbReference type="Gene3D" id="3.90.1150.10">
    <property type="entry name" value="Aspartate Aminotransferase, domain 1"/>
    <property type="match status" value="1"/>
</dbReference>
<evidence type="ECO:0000256" key="3">
    <source>
        <dbReference type="ARBA" id="ARBA00023239"/>
    </source>
</evidence>
<name>A0ABP0GN81_CLALP</name>
<evidence type="ECO:0000256" key="6">
    <source>
        <dbReference type="ARBA" id="ARBA00042568"/>
    </source>
</evidence>
<dbReference type="EMBL" id="CAWYQH010000130">
    <property type="protein sequence ID" value="CAK8692803.1"/>
    <property type="molecule type" value="Genomic_DNA"/>
</dbReference>
<dbReference type="PANTHER" id="PTHR42735">
    <property type="match status" value="1"/>
</dbReference>
<comment type="caution">
    <text evidence="8">The sequence shown here is derived from an EMBL/GenBank/DDBJ whole genome shotgun (WGS) entry which is preliminary data.</text>
</comment>
<keyword evidence="2 7" id="KW-0663">Pyridoxal phosphate</keyword>
<sequence length="561" mass="62388">MMEINLEKILAQVLMTLVSIKDKVNHLCLDLEAWEIILFTIGTLLICQWGHSALFDHDKSIKSRLANGFFYYVKRLPVIRTVVRNKMDDVLHEVSAEKLFQLKPGMTYMQRLPEKGKNEIEILRDVNEYLSLDVVDWKKGNVSGTVYGGSEELTDIITKVYHKFAWSNPLHADVFPALRKMEAEVVKISCNLFHGDPEKSCGCVTSGGTESIMLACKTYRDWAYEKGISKPELICPISAHAAFEKAAHCFRMKLIHIPVDAVTRKADIHAMKRAITKNTCMLMGSTPQFPHGVLDPIVEIAELGKKYGIPVHVDACLGGFLLPFMKDAGYEIPPCDFAVSGVTSISADTHKYGYAPKGSSVVLYSSKKWRHYQYFVSPDWQGGIYATPMFAGSRSGAIVAACWASLVHFGREGYVNNTRNIIYTARYIEDGLKTIPGIFIFGKPEMSVVAVGSLDFDIFRLSSGLVQRGWNLNSLQFPPSIHLCCTMPHTRPGVADRFITDVRECVSAIMENPTAKTTGAGAMYGMAQSLPDRSIVNEISTAFIDALYDTGKEKAEVNGLH</sequence>
<dbReference type="EC" id="4.1.2.27" evidence="5"/>
<evidence type="ECO:0000313" key="9">
    <source>
        <dbReference type="Proteomes" id="UP001642483"/>
    </source>
</evidence>
<dbReference type="Proteomes" id="UP001642483">
    <property type="component" value="Unassembled WGS sequence"/>
</dbReference>
<dbReference type="PANTHER" id="PTHR42735:SF6">
    <property type="entry name" value="SPHINGOSINE-1-PHOSPHATE LYASE 1"/>
    <property type="match status" value="1"/>
</dbReference>
<evidence type="ECO:0000256" key="1">
    <source>
        <dbReference type="ARBA" id="ARBA00001933"/>
    </source>
</evidence>
<evidence type="ECO:0000313" key="8">
    <source>
        <dbReference type="EMBL" id="CAK8692803.1"/>
    </source>
</evidence>
<organism evidence="8 9">
    <name type="scientific">Clavelina lepadiformis</name>
    <name type="common">Light-bulb sea squirt</name>
    <name type="synonym">Ascidia lepadiformis</name>
    <dbReference type="NCBI Taxonomy" id="159417"/>
    <lineage>
        <taxon>Eukaryota</taxon>
        <taxon>Metazoa</taxon>
        <taxon>Chordata</taxon>
        <taxon>Tunicata</taxon>
        <taxon>Ascidiacea</taxon>
        <taxon>Aplousobranchia</taxon>
        <taxon>Clavelinidae</taxon>
        <taxon>Clavelina</taxon>
    </lineage>
</organism>
<reference evidence="8 9" key="1">
    <citation type="submission" date="2024-02" db="EMBL/GenBank/DDBJ databases">
        <authorList>
            <person name="Daric V."/>
            <person name="Darras S."/>
        </authorList>
    </citation>
    <scope>NUCLEOTIDE SEQUENCE [LARGE SCALE GENOMIC DNA]</scope>
</reference>
<comment type="cofactor">
    <cofactor evidence="1 7">
        <name>pyridoxal 5'-phosphate</name>
        <dbReference type="ChEBI" id="CHEBI:597326"/>
    </cofactor>
</comment>
<dbReference type="CDD" id="cd06450">
    <property type="entry name" value="DOPA_deC_like"/>
    <property type="match status" value="1"/>
</dbReference>
<dbReference type="SUPFAM" id="SSF53383">
    <property type="entry name" value="PLP-dependent transferases"/>
    <property type="match status" value="1"/>
</dbReference>
<dbReference type="InterPro" id="IPR015424">
    <property type="entry name" value="PyrdxlP-dep_Trfase"/>
</dbReference>
<keyword evidence="9" id="KW-1185">Reference proteome</keyword>
<proteinExistence type="inferred from homology"/>
<gene>
    <name evidence="8" type="ORF">CVLEPA_LOCUS26042</name>
</gene>
<protein>
    <recommendedName>
        <fullName evidence="5">sphinganine-1-phosphate aldolase</fullName>
        <ecNumber evidence="5">4.1.2.27</ecNumber>
    </recommendedName>
    <alternativeName>
        <fullName evidence="6">Sphingosine-1-phosphate aldolase</fullName>
    </alternativeName>
</protein>
<evidence type="ECO:0000256" key="2">
    <source>
        <dbReference type="ARBA" id="ARBA00022898"/>
    </source>
</evidence>
<evidence type="ECO:0000256" key="7">
    <source>
        <dbReference type="RuleBase" id="RU000382"/>
    </source>
</evidence>
<comment type="similarity">
    <text evidence="4">Belongs to the group II decarboxylase family. Sphingosine-1-phosphate lyase subfamily.</text>
</comment>
<dbReference type="Pfam" id="PF00282">
    <property type="entry name" value="Pyridoxal_deC"/>
    <property type="match status" value="1"/>
</dbReference>
<dbReference type="Gene3D" id="6.10.140.2150">
    <property type="match status" value="1"/>
</dbReference>
<accession>A0ABP0GN81</accession>
<dbReference type="InterPro" id="IPR015421">
    <property type="entry name" value="PyrdxlP-dep_Trfase_major"/>
</dbReference>
<evidence type="ECO:0000256" key="5">
    <source>
        <dbReference type="ARBA" id="ARBA00038965"/>
    </source>
</evidence>
<keyword evidence="3 7" id="KW-0456">Lyase</keyword>
<evidence type="ECO:0000256" key="4">
    <source>
        <dbReference type="ARBA" id="ARBA00038302"/>
    </source>
</evidence>
<dbReference type="InterPro" id="IPR002129">
    <property type="entry name" value="PyrdxlP-dep_de-COase"/>
</dbReference>
<dbReference type="Gene3D" id="3.40.640.10">
    <property type="entry name" value="Type I PLP-dependent aspartate aminotransferase-like (Major domain)"/>
    <property type="match status" value="1"/>
</dbReference>
<dbReference type="InterPro" id="IPR050477">
    <property type="entry name" value="GrpII_AminoAcid_Decarb"/>
</dbReference>